<dbReference type="GO" id="GO:0006405">
    <property type="term" value="P:RNA export from nucleus"/>
    <property type="evidence" value="ECO:0007669"/>
    <property type="project" value="TreeGrafter"/>
</dbReference>
<dbReference type="GO" id="GO:0044611">
    <property type="term" value="C:nuclear pore inner ring"/>
    <property type="evidence" value="ECO:0007669"/>
    <property type="project" value="TreeGrafter"/>
</dbReference>
<sequence>MGGPQPSGLCLSDTPSEWINKLLYRDGLYRDLTSTLEIDKFGKVGFSGNRELDYPLLNENLSHDIEVIKSFPLPPDLVERFTGMQTNCLMGVFTSCEKVWVTIDNEIFMWNFEDGEDLAYYDGMPDTIVSVGLIVPSPGVLPEHIRFLLCLATPSEIWLLGMMYSNGSNTHTLGMQSPSPVLEVMPDPLYYLSTENNYISCIEGTPNGRIFLGTREGFLLEMTYSSIPNWEGASVQPNISKSGPCTLVNHSVSAFSLLLPSIITSRFHNGDSIVQLSVDTPRHLLYTRTEDSRLTVYEFTDKISGSFSRLSTLSASDLAYQASCIVRSVDKNQFRNIISVTPLSSGLCYLMAVTRTGIRLYFGENLRLLHIRLPPSSPFDTVGLSEVKLAVETRGTVVMISTLPPSNASTTTLNNSSRSRFKSSYPVSVNHQSSLNMSLGQFFTSDLDNNQFLDQSNCYDNNNNNNNANDNISDNSFITNDFDTNSLNAFTKQIPPHIIYTISPDPYPWTPNLAESFMATQCIGGAWAMTVLPDNHLHMDSFGSHLAGYSTTTAIDKSRSDSLQVTPQGNSLRGEPPVVLTQILDPPSRRLLLISAQGVVHFRLPSPLTRLQEYLCREFASNTSILPLSGIGEGGGGYTDHQISEMMSTFPGYIDSSLKLGFEGGYLTAYLHQFSADEAICAALAIGAAAAISGGHAKKSLQFAAEQAALYFAAEASQYWPPSVIRSRAATNLSYLQASTVTRGGGAGASNTGDDGSLNSALHLFTGVCVFLSRITRCFWRSSMFFDATSICAKYDVNTTTTNNSIRDKHNINGGGGGLKSWVKSLINTLSTASTFGGGGAGGGGKSSESSERIIISRLETSEISWLLSQITYLQQFIQRQLNVRGGWFRLSPQVLSSTSIHREMSTKTMLDASDEHVDGVALQRLAEELHHLLSMIVEILGFWEILSEHVVHKIMRRVNNEHRDLALQLTIESYISSLMNIQYTGSILTPVHHGLLDGDSQLNKSPIMSSSVISTGVAGGGGTSGSTNQTATEVIGALITALIEYYLLETNEEVEEGGSIINVETITSRLQSTCPSLFANEDAMCAKASECLIQASIIRINILSTLNNPDGVNDLQYEASLENKAHIDQLVSEAIQLYIEAGPSINLENAVHRLESCNAWRGAIRLCLSVARSRDPSDIAVDCLKKGRRPSSEPLLDFDRRGLGGAGGVGGHRSWHNKSFAVSELAATEGRYDAYRRLTICLDHLLHAAQIKSDATFILEQPNNGSTTPATADSMLNMSNTTINGSDLNKVGGMKTKIGYDTIATTTTNGTTTGGDTITLADELDSSPQYARSILQTVLIDISGSNDILAHFEVFNWLLTHGLTDTVISLNSPNLEPYLRSRLRQTPDDPGLRCLLWRQLERRGARLEAAQVLEHLAVTPCRQLTLDDRLDFAARAIVAVKALPASQQDLDYLKDLETRLELAQLQQLLLNELKQYKKQLIYHQGRTRSIGSPIGSISPSSLSPHRSHIPLGSTMEDEIDEAILQLTHGALLSVTEMFADYADRFGLHESKLCLLWASGSQDYALIKAIWRDLLLRILTQQSSSTSVLYSPTKRSPPPYTPYNTPRHPVTDSKTTRSTQQIIELSLQDCLSRFSNRFLDDSSSNHLRGSIYFPLTDIISTLEYYAIQHKLSASWVPNILRDSHLLCIANITEAYNELIHFKDSLWRRDEVQHRLFNALITVIDDFLRLTVIRLPVRQRMLQTDRILNQITGLLVDLNSEIATTCVDDIDRSTSGGDGGRTSNQQQWINSLRCIHEKLQRLNR</sequence>
<dbReference type="GO" id="GO:0006606">
    <property type="term" value="P:protein import into nucleus"/>
    <property type="evidence" value="ECO:0007669"/>
    <property type="project" value="TreeGrafter"/>
</dbReference>
<keyword evidence="8" id="KW-1185">Reference proteome</keyword>
<evidence type="ECO:0000256" key="5">
    <source>
        <dbReference type="SAM" id="MobiDB-lite"/>
    </source>
</evidence>
<dbReference type="PANTHER" id="PTHR10350">
    <property type="entry name" value="NUCLEAR PORE COMPLEX PROTEIN NUP155"/>
    <property type="match status" value="1"/>
</dbReference>
<dbReference type="InterPro" id="IPR042538">
    <property type="entry name" value="Nucleoporin_Nup155_C_3"/>
</dbReference>
<dbReference type="InterPro" id="IPR042533">
    <property type="entry name" value="Nucleoporin_Nup155_C_1"/>
</dbReference>
<evidence type="ECO:0008006" key="10">
    <source>
        <dbReference type="Google" id="ProtNLM"/>
    </source>
</evidence>
<comment type="subcellular location">
    <subcellularLocation>
        <location evidence="1">Nucleus</location>
    </subcellularLocation>
</comment>
<feature type="domain" description="Nucleoporin Nup133/Nup155-like N-terminal" evidence="7">
    <location>
        <begin position="64"/>
        <end position="436"/>
    </location>
</feature>
<dbReference type="Gene3D" id="1.25.40.450">
    <property type="entry name" value="Nucleoporin, helical domain, N-terminal subdomain"/>
    <property type="match status" value="1"/>
</dbReference>
<dbReference type="Pfam" id="PF03177">
    <property type="entry name" value="Nucleoporin_C"/>
    <property type="match status" value="2"/>
</dbReference>
<dbReference type="PANTHER" id="PTHR10350:SF6">
    <property type="entry name" value="NUCLEAR PORE COMPLEX PROTEIN NUP155"/>
    <property type="match status" value="1"/>
</dbReference>
<dbReference type="InterPro" id="IPR007187">
    <property type="entry name" value="Nucleoporin_Nup133/Nup155_C"/>
</dbReference>
<protein>
    <recommendedName>
        <fullName evidence="10">Nucleoporin_N domain-containing protein</fullName>
    </recommendedName>
</protein>
<evidence type="ECO:0000313" key="9">
    <source>
        <dbReference type="WBParaSite" id="TREG1_116460.1"/>
    </source>
</evidence>
<proteinExistence type="inferred from homology"/>
<evidence type="ECO:0000313" key="8">
    <source>
        <dbReference type="Proteomes" id="UP000050795"/>
    </source>
</evidence>
<feature type="region of interest" description="Disordered" evidence="5">
    <location>
        <begin position="1589"/>
        <end position="1615"/>
    </location>
</feature>
<dbReference type="Gene3D" id="1.20.58.1780">
    <property type="match status" value="1"/>
</dbReference>
<evidence type="ECO:0000256" key="3">
    <source>
        <dbReference type="ARBA" id="ARBA00022448"/>
    </source>
</evidence>
<dbReference type="Pfam" id="PF08801">
    <property type="entry name" value="Nucleoporin_N"/>
    <property type="match status" value="1"/>
</dbReference>
<dbReference type="Proteomes" id="UP000050795">
    <property type="component" value="Unassembled WGS sequence"/>
</dbReference>
<evidence type="ECO:0000259" key="6">
    <source>
        <dbReference type="Pfam" id="PF03177"/>
    </source>
</evidence>
<evidence type="ECO:0000256" key="2">
    <source>
        <dbReference type="ARBA" id="ARBA00007373"/>
    </source>
</evidence>
<dbReference type="GO" id="GO:0017056">
    <property type="term" value="F:structural constituent of nuclear pore"/>
    <property type="evidence" value="ECO:0007669"/>
    <property type="project" value="InterPro"/>
</dbReference>
<feature type="domain" description="Nucleoporin Nup133/Nup155-like C-terminal" evidence="6">
    <location>
        <begin position="1330"/>
        <end position="1757"/>
    </location>
</feature>
<dbReference type="InterPro" id="IPR042537">
    <property type="entry name" value="Nucleoporin_Nup155_C_2"/>
</dbReference>
<keyword evidence="3" id="KW-0813">Transport</keyword>
<comment type="similarity">
    <text evidence="2">Belongs to the non-repetitive/WGA-negative nucleoporin family.</text>
</comment>
<evidence type="ECO:0000256" key="4">
    <source>
        <dbReference type="ARBA" id="ARBA00023242"/>
    </source>
</evidence>
<reference evidence="8" key="1">
    <citation type="submission" date="2022-06" db="EMBL/GenBank/DDBJ databases">
        <authorList>
            <person name="Berger JAMES D."/>
            <person name="Berger JAMES D."/>
        </authorList>
    </citation>
    <scope>NUCLEOTIDE SEQUENCE [LARGE SCALE GENOMIC DNA]</scope>
</reference>
<dbReference type="GO" id="GO:0000972">
    <property type="term" value="P:transcription-dependent tethering of RNA polymerase II gene DNA at nuclear periphery"/>
    <property type="evidence" value="ECO:0007669"/>
    <property type="project" value="TreeGrafter"/>
</dbReference>
<feature type="domain" description="Nucleoporin Nup133/Nup155-like C-terminal" evidence="6">
    <location>
        <begin position="1031"/>
        <end position="1194"/>
    </location>
</feature>
<dbReference type="Gene3D" id="1.20.120.1880">
    <property type="entry name" value="Nucleoporin, helical C-terminal domain"/>
    <property type="match status" value="1"/>
</dbReference>
<dbReference type="Gene3D" id="1.25.40.440">
    <property type="entry name" value="Nucleoporin, helical domain, central subdomain"/>
    <property type="match status" value="1"/>
</dbReference>
<accession>A0AA85IS25</accession>
<organism evidence="8 9">
    <name type="scientific">Trichobilharzia regenti</name>
    <name type="common">Nasal bird schistosome</name>
    <dbReference type="NCBI Taxonomy" id="157069"/>
    <lineage>
        <taxon>Eukaryota</taxon>
        <taxon>Metazoa</taxon>
        <taxon>Spiralia</taxon>
        <taxon>Lophotrochozoa</taxon>
        <taxon>Platyhelminthes</taxon>
        <taxon>Trematoda</taxon>
        <taxon>Digenea</taxon>
        <taxon>Strigeidida</taxon>
        <taxon>Schistosomatoidea</taxon>
        <taxon>Schistosomatidae</taxon>
        <taxon>Trichobilharzia</taxon>
    </lineage>
</organism>
<reference evidence="9" key="2">
    <citation type="submission" date="2023-11" db="UniProtKB">
        <authorList>
            <consortium name="WormBaseParasite"/>
        </authorList>
    </citation>
    <scope>IDENTIFICATION</scope>
</reference>
<name>A0AA85IS25_TRIRE</name>
<evidence type="ECO:0000256" key="1">
    <source>
        <dbReference type="ARBA" id="ARBA00004123"/>
    </source>
</evidence>
<dbReference type="GO" id="GO:0036228">
    <property type="term" value="P:protein localization to nuclear inner membrane"/>
    <property type="evidence" value="ECO:0007669"/>
    <property type="project" value="TreeGrafter"/>
</dbReference>
<dbReference type="InterPro" id="IPR004870">
    <property type="entry name" value="Nucleoporin_Nup155"/>
</dbReference>
<keyword evidence="4" id="KW-0539">Nucleus</keyword>
<dbReference type="WBParaSite" id="TREG1_116460.1">
    <property type="protein sequence ID" value="TREG1_116460.1"/>
    <property type="gene ID" value="TREG1_116460"/>
</dbReference>
<evidence type="ECO:0000259" key="7">
    <source>
        <dbReference type="Pfam" id="PF08801"/>
    </source>
</evidence>
<dbReference type="InterPro" id="IPR014908">
    <property type="entry name" value="Nucleoporin_Nup133/Nup155_N"/>
</dbReference>